<evidence type="ECO:0000313" key="1">
    <source>
        <dbReference type="EMBL" id="PHZ84396.1"/>
    </source>
</evidence>
<evidence type="ECO:0000313" key="2">
    <source>
        <dbReference type="Proteomes" id="UP000229730"/>
    </source>
</evidence>
<proteinExistence type="predicted"/>
<protein>
    <submittedName>
        <fullName evidence="1">TIGR02453 family protein</fullName>
    </submittedName>
</protein>
<organism evidence="1 2">
    <name type="scientific">Paremcibacter congregatus</name>
    <dbReference type="NCBI Taxonomy" id="2043170"/>
    <lineage>
        <taxon>Bacteria</taxon>
        <taxon>Pseudomonadati</taxon>
        <taxon>Pseudomonadota</taxon>
        <taxon>Alphaproteobacteria</taxon>
        <taxon>Emcibacterales</taxon>
        <taxon>Emcibacteraceae</taxon>
        <taxon>Paremcibacter</taxon>
    </lineage>
</organism>
<dbReference type="RefSeq" id="WP_099473299.1">
    <property type="nucleotide sequence ID" value="NZ_CP041025.1"/>
</dbReference>
<sequence>MTETFTGFGPAFWSFFAELKQNNNRDWFTDNKARYQQDVVAPISAFITAIAPKLHEISPHYNADPRPNKGSMFRIYRDVRFSKDKRPYKEHAAAQFRHHMGKDAHAPGFYVHLEPGNVMCGGGIWLPPGDSLRQIRERIATRPRKWQAVLENQDFQATFDGVRGDSLKRPPRGFPDDSPHMEDLKRKSFFAMRTFDDDPVVRSNAFVDEVVATFTAAIPLMQFISDAVGSEF</sequence>
<dbReference type="PANTHER" id="PTHR36452">
    <property type="entry name" value="CHROMOSOME 12, WHOLE GENOME SHOTGUN SEQUENCE"/>
    <property type="match status" value="1"/>
</dbReference>
<dbReference type="InterPro" id="IPR015996">
    <property type="entry name" value="UCP028451"/>
</dbReference>
<reference evidence="1 2" key="1">
    <citation type="submission" date="2017-10" db="EMBL/GenBank/DDBJ databases">
        <title>Frigbacter circumglobatus gen. nov. sp. nov., isolated from sediment cultured in situ.</title>
        <authorList>
            <person name="Zhao Z."/>
        </authorList>
    </citation>
    <scope>NUCLEOTIDE SEQUENCE [LARGE SCALE GENOMIC DNA]</scope>
    <source>
        <strain evidence="1 2">ZYL</strain>
    </source>
</reference>
<name>A0A2G4YSH2_9PROT</name>
<dbReference type="NCBIfam" id="TIGR02453">
    <property type="entry name" value="TIGR02453 family protein"/>
    <property type="match status" value="1"/>
</dbReference>
<accession>A0A2G4YSH2</accession>
<gene>
    <name evidence="1" type="ORF">CRD36_11300</name>
</gene>
<dbReference type="AlphaFoldDB" id="A0A2G4YSH2"/>
<dbReference type="Proteomes" id="UP000229730">
    <property type="component" value="Unassembled WGS sequence"/>
</dbReference>
<dbReference type="PANTHER" id="PTHR36452:SF1">
    <property type="entry name" value="DUF2461 DOMAIN-CONTAINING PROTEIN"/>
    <property type="match status" value="1"/>
</dbReference>
<dbReference type="PIRSF" id="PIRSF028451">
    <property type="entry name" value="UCP028451"/>
    <property type="match status" value="1"/>
</dbReference>
<dbReference type="EMBL" id="PDEM01000024">
    <property type="protein sequence ID" value="PHZ84396.1"/>
    <property type="molecule type" value="Genomic_DNA"/>
</dbReference>
<dbReference type="InParanoid" id="A0A2G4YSH2"/>
<dbReference type="InterPro" id="IPR012808">
    <property type="entry name" value="CHP02453"/>
</dbReference>
<comment type="caution">
    <text evidence="1">The sequence shown here is derived from an EMBL/GenBank/DDBJ whole genome shotgun (WGS) entry which is preliminary data.</text>
</comment>
<dbReference type="OrthoDB" id="9794241at2"/>
<dbReference type="Pfam" id="PF09365">
    <property type="entry name" value="DUF2461"/>
    <property type="match status" value="1"/>
</dbReference>
<keyword evidence="2" id="KW-1185">Reference proteome</keyword>